<dbReference type="EMBL" id="LR890047">
    <property type="protein sequence ID" value="CAD6513088.1"/>
    <property type="molecule type" value="Genomic_DNA"/>
</dbReference>
<keyword evidence="12" id="KW-1185">Reference proteome</keyword>
<organism evidence="11 12">
    <name type="scientific">Candidatus Profftia tarda</name>
    <dbReference type="NCBI Taxonomy" id="1177216"/>
    <lineage>
        <taxon>Bacteria</taxon>
        <taxon>Pseudomonadati</taxon>
        <taxon>Pseudomonadota</taxon>
        <taxon>Gammaproteobacteria</taxon>
        <taxon>Enterobacterales</taxon>
        <taxon>Enterobacteriaceae</taxon>
        <taxon>Candidatus Profftia</taxon>
    </lineage>
</organism>
<dbReference type="KEGG" id="ptf:PROFFT_A_06870"/>
<dbReference type="GO" id="GO:0140647">
    <property type="term" value="P:P450-containing electron transport chain"/>
    <property type="evidence" value="ECO:0007669"/>
    <property type="project" value="InterPro"/>
</dbReference>
<name>A0A8E4EYU7_9ENTR</name>
<evidence type="ECO:0000256" key="2">
    <source>
        <dbReference type="ARBA" id="ARBA00019395"/>
    </source>
</evidence>
<dbReference type="Pfam" id="PF00111">
    <property type="entry name" value="Fer2"/>
    <property type="match status" value="1"/>
</dbReference>
<dbReference type="PANTHER" id="PTHR23426">
    <property type="entry name" value="FERREDOXIN/ADRENODOXIN"/>
    <property type="match status" value="1"/>
</dbReference>
<dbReference type="PRINTS" id="PR00355">
    <property type="entry name" value="ADRENODOXIN"/>
</dbReference>
<evidence type="ECO:0000256" key="7">
    <source>
        <dbReference type="ARBA" id="ARBA00023004"/>
    </source>
</evidence>
<proteinExistence type="inferred from homology"/>
<comment type="similarity">
    <text evidence="1">Belongs to the adrenodoxin/putidaredoxin family.</text>
</comment>
<evidence type="ECO:0000259" key="10">
    <source>
        <dbReference type="PROSITE" id="PS51085"/>
    </source>
</evidence>
<evidence type="ECO:0000256" key="6">
    <source>
        <dbReference type="ARBA" id="ARBA00022982"/>
    </source>
</evidence>
<dbReference type="NCBIfam" id="TIGR02007">
    <property type="entry name" value="fdx_isc"/>
    <property type="match status" value="1"/>
</dbReference>
<dbReference type="GO" id="GO:0051537">
    <property type="term" value="F:2 iron, 2 sulfur cluster binding"/>
    <property type="evidence" value="ECO:0007669"/>
    <property type="project" value="UniProtKB-KW"/>
</dbReference>
<dbReference type="InterPro" id="IPR036010">
    <property type="entry name" value="2Fe-2S_ferredoxin-like_sf"/>
</dbReference>
<protein>
    <recommendedName>
        <fullName evidence="2">2Fe-2S ferredoxin</fullName>
    </recommendedName>
</protein>
<dbReference type="InterPro" id="IPR018298">
    <property type="entry name" value="Adrenodoxin_Fe-S_BS"/>
</dbReference>
<evidence type="ECO:0000256" key="9">
    <source>
        <dbReference type="ARBA" id="ARBA00034078"/>
    </source>
</evidence>
<dbReference type="InterPro" id="IPR012675">
    <property type="entry name" value="Beta-grasp_dom_sf"/>
</dbReference>
<dbReference type="CDD" id="cd00207">
    <property type="entry name" value="fer2"/>
    <property type="match status" value="1"/>
</dbReference>
<dbReference type="PROSITE" id="PS51085">
    <property type="entry name" value="2FE2S_FER_2"/>
    <property type="match status" value="1"/>
</dbReference>
<dbReference type="PANTHER" id="PTHR23426:SF65">
    <property type="entry name" value="FERREDOXIN-2, MITOCHONDRIAL"/>
    <property type="match status" value="1"/>
</dbReference>
<dbReference type="InterPro" id="IPR001041">
    <property type="entry name" value="2Fe-2S_ferredoxin-type"/>
</dbReference>
<dbReference type="GO" id="GO:0009055">
    <property type="term" value="F:electron transfer activity"/>
    <property type="evidence" value="ECO:0007669"/>
    <property type="project" value="InterPro"/>
</dbReference>
<dbReference type="InterPro" id="IPR001055">
    <property type="entry name" value="Adrenodoxin-like"/>
</dbReference>
<evidence type="ECO:0000256" key="8">
    <source>
        <dbReference type="ARBA" id="ARBA00023014"/>
    </source>
</evidence>
<evidence type="ECO:0000256" key="5">
    <source>
        <dbReference type="ARBA" id="ARBA00022723"/>
    </source>
</evidence>
<keyword evidence="5" id="KW-0479">Metal-binding</keyword>
<dbReference type="Proteomes" id="UP000683585">
    <property type="component" value="Chromosome"/>
</dbReference>
<dbReference type="GO" id="GO:0005829">
    <property type="term" value="C:cytosol"/>
    <property type="evidence" value="ECO:0007669"/>
    <property type="project" value="TreeGrafter"/>
</dbReference>
<evidence type="ECO:0000256" key="4">
    <source>
        <dbReference type="ARBA" id="ARBA00022714"/>
    </source>
</evidence>
<dbReference type="GO" id="GO:0046872">
    <property type="term" value="F:metal ion binding"/>
    <property type="evidence" value="ECO:0007669"/>
    <property type="project" value="UniProtKB-KW"/>
</dbReference>
<evidence type="ECO:0000313" key="12">
    <source>
        <dbReference type="Proteomes" id="UP000683585"/>
    </source>
</evidence>
<dbReference type="InterPro" id="IPR011536">
    <property type="entry name" value="Fdx_isc"/>
</dbReference>
<dbReference type="SUPFAM" id="SSF54292">
    <property type="entry name" value="2Fe-2S ferredoxin-like"/>
    <property type="match status" value="1"/>
</dbReference>
<evidence type="ECO:0000313" key="11">
    <source>
        <dbReference type="EMBL" id="CAD6513088.1"/>
    </source>
</evidence>
<comment type="cofactor">
    <cofactor evidence="9">
        <name>[2Fe-2S] cluster</name>
        <dbReference type="ChEBI" id="CHEBI:190135"/>
    </cofactor>
</comment>
<keyword evidence="8" id="KW-0411">Iron-sulfur</keyword>
<sequence length="116" mass="13205">MTRLKMPKVVFLPHKERCPSGLVIEAKVGEKIIDIALRNGIEIEHACEYACACATCHCIIRKGFRSLEEISELEADMLDKAWGLEQESRLSCQAKLADHDLVIEIPRYTINYSHSY</sequence>
<keyword evidence="3" id="KW-0813">Transport</keyword>
<gene>
    <name evidence="11" type="primary">fdx</name>
    <name evidence="11" type="ORF">PROFFT_A_06870</name>
</gene>
<dbReference type="PROSITE" id="PS00814">
    <property type="entry name" value="ADX"/>
    <property type="match status" value="1"/>
</dbReference>
<dbReference type="Gene3D" id="3.10.20.30">
    <property type="match status" value="1"/>
</dbReference>
<evidence type="ECO:0000256" key="1">
    <source>
        <dbReference type="ARBA" id="ARBA00010914"/>
    </source>
</evidence>
<feature type="domain" description="2Fe-2S ferredoxin-type" evidence="10">
    <location>
        <begin position="7"/>
        <end position="109"/>
    </location>
</feature>
<keyword evidence="7" id="KW-0408">Iron</keyword>
<keyword evidence="6" id="KW-0249">Electron transport</keyword>
<dbReference type="AlphaFoldDB" id="A0A8E4EYU7"/>
<reference evidence="11" key="1">
    <citation type="submission" date="2020-10" db="EMBL/GenBank/DDBJ databases">
        <authorList>
            <person name="Szabo G."/>
        </authorList>
    </citation>
    <scope>NUCLEOTIDE SEQUENCE</scope>
    <source>
        <strain evidence="11">PROFFT</strain>
    </source>
</reference>
<accession>A0A8E4EYU7</accession>
<evidence type="ECO:0000256" key="3">
    <source>
        <dbReference type="ARBA" id="ARBA00022448"/>
    </source>
</evidence>
<keyword evidence="4" id="KW-0001">2Fe-2S</keyword>